<dbReference type="PATRIC" id="fig|1348663.4.peg.81"/>
<comment type="caution">
    <text evidence="1">The sequence shown here is derived from an EMBL/GenBank/DDBJ whole genome shotgun (WGS) entry which is preliminary data.</text>
</comment>
<evidence type="ECO:0000313" key="1">
    <source>
        <dbReference type="EMBL" id="KDN88169.1"/>
    </source>
</evidence>
<accession>A0A066Z7I2</accession>
<reference evidence="1 2" key="1">
    <citation type="submission" date="2014-05" db="EMBL/GenBank/DDBJ databases">
        <title>Draft Genome Sequence of Kitasatospora cheerisanensis KCTC 2395.</title>
        <authorList>
            <person name="Nam D.H."/>
        </authorList>
    </citation>
    <scope>NUCLEOTIDE SEQUENCE [LARGE SCALE GENOMIC DNA]</scope>
    <source>
        <strain evidence="1 2">KCTC 2395</strain>
    </source>
</reference>
<sequence length="39" mass="3903">MTEYVPEIGRCRPATAGHAVAAGARTAELLARAAGVGHA</sequence>
<name>A0A066Z7I2_9ACTN</name>
<protein>
    <submittedName>
        <fullName evidence="1">Uncharacterized protein</fullName>
    </submittedName>
</protein>
<keyword evidence="2" id="KW-1185">Reference proteome</keyword>
<organism evidence="1 2">
    <name type="scientific">Kitasatospora cheerisanensis KCTC 2395</name>
    <dbReference type="NCBI Taxonomy" id="1348663"/>
    <lineage>
        <taxon>Bacteria</taxon>
        <taxon>Bacillati</taxon>
        <taxon>Actinomycetota</taxon>
        <taxon>Actinomycetes</taxon>
        <taxon>Kitasatosporales</taxon>
        <taxon>Streptomycetaceae</taxon>
        <taxon>Kitasatospora</taxon>
    </lineage>
</organism>
<dbReference type="EMBL" id="JNBY01000004">
    <property type="protein sequence ID" value="KDN88169.1"/>
    <property type="molecule type" value="Genomic_DNA"/>
</dbReference>
<gene>
    <name evidence="1" type="ORF">KCH_01010</name>
</gene>
<dbReference type="AlphaFoldDB" id="A0A066Z7I2"/>
<dbReference type="HOGENOM" id="CLU_3311223_0_0_11"/>
<dbReference type="Proteomes" id="UP000027178">
    <property type="component" value="Unassembled WGS sequence"/>
</dbReference>
<evidence type="ECO:0000313" key="2">
    <source>
        <dbReference type="Proteomes" id="UP000027178"/>
    </source>
</evidence>
<proteinExistence type="predicted"/>